<proteinExistence type="predicted"/>
<accession>A0AAJ6NFT9</accession>
<organism evidence="1 2">
    <name type="scientific">Acinetobacter vivianii</name>
    <dbReference type="NCBI Taxonomy" id="1776742"/>
    <lineage>
        <taxon>Bacteria</taxon>
        <taxon>Pseudomonadati</taxon>
        <taxon>Pseudomonadota</taxon>
        <taxon>Gammaproteobacteria</taxon>
        <taxon>Moraxellales</taxon>
        <taxon>Moraxellaceae</taxon>
        <taxon>Acinetobacter</taxon>
    </lineage>
</organism>
<evidence type="ECO:0000313" key="1">
    <source>
        <dbReference type="EMBL" id="WDZ49561.1"/>
    </source>
</evidence>
<dbReference type="AlphaFoldDB" id="A0AAJ6NFT9"/>
<dbReference type="Proteomes" id="UP001199528">
    <property type="component" value="Chromosome"/>
</dbReference>
<dbReference type="RefSeq" id="WP_272654176.1">
    <property type="nucleotide sequence ID" value="NZ_CP085083.1"/>
</dbReference>
<dbReference type="PROSITE" id="PS51257">
    <property type="entry name" value="PROKAR_LIPOPROTEIN"/>
    <property type="match status" value="1"/>
</dbReference>
<protein>
    <recommendedName>
        <fullName evidence="3">Lipoprotein</fullName>
    </recommendedName>
</protein>
<name>A0AAJ6NFT9_9GAMM</name>
<evidence type="ECO:0008006" key="3">
    <source>
        <dbReference type="Google" id="ProtNLM"/>
    </source>
</evidence>
<dbReference type="EMBL" id="CP085083">
    <property type="protein sequence ID" value="WDZ49561.1"/>
    <property type="molecule type" value="Genomic_DNA"/>
</dbReference>
<reference evidence="1" key="1">
    <citation type="journal article" date="2022" name="Front Environ Sci">
        <title>Complete genome sequence analysis of a novel alkane-degrading bacterial strain, Acinetobacter vivianii KJ-1, and its diesel degradation ability.</title>
        <authorList>
            <person name="Zhang Y."/>
            <person name="Song F."/>
            <person name="Wang J."/>
            <person name="Zhao Q."/>
            <person name="Zheng L."/>
            <person name="Wang Z."/>
            <person name="Zhang X."/>
            <person name="Gao Y."/>
            <person name="Chen G."/>
            <person name="Huang Y."/>
        </authorList>
    </citation>
    <scope>NUCLEOTIDE SEQUENCE</scope>
    <source>
        <strain evidence="1">KJ-1</strain>
    </source>
</reference>
<gene>
    <name evidence="1" type="ORF">LF296_09410</name>
</gene>
<sequence>MPSLRQKQRLNHYICVGLGTLLLSSTLVGCGSGESEASTPTETPTTPTPSPKILNVKVPVELRNISIKVYDNTDNTLILEQTANTTTNLTLTLPQSVKNRIYRVELTTLPSALIYNSLSGQYNNVSTQLNTLIEINLNSTNQTVFINPNSEAIYQRALIRSGYLPTDAKIDPTGISSLHLKLASNDVNTALLSAFNSIDLPNLSPAYSLSSFTAQDIINLPALYTTVFFSFGYIQQWANSFPTDSFTEFTKNLAIDLRDGQLDGKILRGDKTALKTLVSSAPENIDPAQNTLLKIAANQKMVRDEYGASLKESTLQLAKNYQQDSINPSGYNLLEQKVYSFDPQIESTDSFRVSGAGDYRRAVGFVDTTATCNGSAYPCKQGLTGINLVNVNLPSIEYLIGHYEDGNGCQLNIRANGVLELIKGAQTYRSTLDADSTDNLLQVNKTTHEYLLNSSSSQPTNTTFQYNFIQIQIKANQVVSASTGLDNRKAPDQLQTTQLQCSF</sequence>
<dbReference type="KEGG" id="aviv:LF296_09410"/>
<evidence type="ECO:0000313" key="2">
    <source>
        <dbReference type="Proteomes" id="UP001199528"/>
    </source>
</evidence>
<reference evidence="1" key="2">
    <citation type="submission" date="2023-02" db="EMBL/GenBank/DDBJ databases">
        <authorList>
            <person name="Huang Y."/>
            <person name="Zhang Y."/>
            <person name="Zhang T."/>
            <person name="Wang J."/>
        </authorList>
    </citation>
    <scope>NUCLEOTIDE SEQUENCE</scope>
    <source>
        <strain evidence="1">KJ-1</strain>
    </source>
</reference>